<dbReference type="PATRIC" id="fig|937775.9.peg.1402"/>
<dbReference type="EMBL" id="CM001436">
    <property type="protein sequence ID" value="EHQ35336.1"/>
    <property type="molecule type" value="Genomic_DNA"/>
</dbReference>
<protein>
    <recommendedName>
        <fullName evidence="4">DUF368 domain-containing protein</fullName>
    </recommendedName>
</protein>
<feature type="transmembrane region" description="Helical" evidence="1">
    <location>
        <begin position="106"/>
        <end position="125"/>
    </location>
</feature>
<feature type="transmembrane region" description="Helical" evidence="1">
    <location>
        <begin position="158"/>
        <end position="183"/>
    </location>
</feature>
<evidence type="ECO:0000313" key="3">
    <source>
        <dbReference type="Proteomes" id="UP000005741"/>
    </source>
</evidence>
<proteinExistence type="predicted"/>
<dbReference type="PANTHER" id="PTHR37308:SF1">
    <property type="entry name" value="POLYPRENYL-PHOSPHATE TRANSPORTER"/>
    <property type="match status" value="1"/>
</dbReference>
<organism evidence="2 3">
    <name type="scientific">Methanoplanus limicola DSM 2279</name>
    <dbReference type="NCBI Taxonomy" id="937775"/>
    <lineage>
        <taxon>Archaea</taxon>
        <taxon>Methanobacteriati</taxon>
        <taxon>Methanobacteriota</taxon>
        <taxon>Stenosarchaea group</taxon>
        <taxon>Methanomicrobia</taxon>
        <taxon>Methanomicrobiales</taxon>
        <taxon>Methanomicrobiaceae</taxon>
        <taxon>Methanoplanus</taxon>
    </lineage>
</organism>
<dbReference type="Proteomes" id="UP000005741">
    <property type="component" value="Chromosome"/>
</dbReference>
<evidence type="ECO:0008006" key="4">
    <source>
        <dbReference type="Google" id="ProtNLM"/>
    </source>
</evidence>
<name>H1Z169_9EURY</name>
<feature type="transmembrane region" description="Helical" evidence="1">
    <location>
        <begin position="261"/>
        <end position="279"/>
    </location>
</feature>
<sequence length="290" mass="31162">MNDKLSSFLPVYIKGILMGVCDIIPGVSGGTMALITGIYERLIRAVGNIEPDILITFLKRDWDGFLEELKRIDLLFLIVLAAGIGTSFILMSNVILILLNDYSAETYSFFLGLIAASAVVIYAGSGPVSVKTVSGLIAGILIGLIVSGLSAFDPGHSLPVLFITGAFAICAMVLPGISGAYITMIMNQYEYMLHAIKTLSVIDIAAYMGGAVIGILLFTKALKYLISHYHALMLAVLTGFMLGSSRMLYGKIMEDGGFDGGIYLFLLLGIFVIALIEFIRRRCGSGCLEN</sequence>
<evidence type="ECO:0000256" key="1">
    <source>
        <dbReference type="SAM" id="Phobius"/>
    </source>
</evidence>
<feature type="transmembrane region" description="Helical" evidence="1">
    <location>
        <begin position="195"/>
        <end position="217"/>
    </location>
</feature>
<evidence type="ECO:0000313" key="2">
    <source>
        <dbReference type="EMBL" id="EHQ35336.1"/>
    </source>
</evidence>
<keyword evidence="1" id="KW-1133">Transmembrane helix</keyword>
<reference evidence="2 3" key="1">
    <citation type="submission" date="2011-10" db="EMBL/GenBank/DDBJ databases">
        <title>The Improved High-Quality Draft genome of Methanoplanus limicola DSM 2279.</title>
        <authorList>
            <consortium name="US DOE Joint Genome Institute (JGI-PGF)"/>
            <person name="Lucas S."/>
            <person name="Copeland A."/>
            <person name="Lapidus A."/>
            <person name="Glavina del Rio T."/>
            <person name="Dalin E."/>
            <person name="Tice H."/>
            <person name="Bruce D."/>
            <person name="Goodwin L."/>
            <person name="Pitluck S."/>
            <person name="Peters L."/>
            <person name="Mikhailova N."/>
            <person name="Lu M."/>
            <person name="Kyrpides N."/>
            <person name="Mavromatis K."/>
            <person name="Ivanova N."/>
            <person name="Markowitz V."/>
            <person name="Cheng J.-F."/>
            <person name="Hugenholtz P."/>
            <person name="Woyke T."/>
            <person name="Wu D."/>
            <person name="Wirth R."/>
            <person name="Brambilla E.-M."/>
            <person name="Klenk H.-P."/>
            <person name="Eisen J.A."/>
        </authorList>
    </citation>
    <scope>NUCLEOTIDE SEQUENCE [LARGE SCALE GENOMIC DNA]</scope>
    <source>
        <strain evidence="2 3">DSM 2279</strain>
    </source>
</reference>
<keyword evidence="3" id="KW-1185">Reference proteome</keyword>
<dbReference type="InterPro" id="IPR007163">
    <property type="entry name" value="VCA0040-like"/>
</dbReference>
<keyword evidence="1" id="KW-0472">Membrane</keyword>
<keyword evidence="1" id="KW-0812">Transmembrane</keyword>
<dbReference type="RefSeq" id="WP_004077087.1">
    <property type="nucleotide sequence ID" value="NZ_CM001436.1"/>
</dbReference>
<dbReference type="STRING" id="937775.Metlim_1226"/>
<feature type="transmembrane region" description="Helical" evidence="1">
    <location>
        <begin position="12"/>
        <end position="35"/>
    </location>
</feature>
<dbReference type="AlphaFoldDB" id="H1Z169"/>
<gene>
    <name evidence="2" type="ORF">Metlim_1226</name>
</gene>
<accession>H1Z169</accession>
<dbReference type="Pfam" id="PF04018">
    <property type="entry name" value="VCA0040-like"/>
    <property type="match status" value="1"/>
</dbReference>
<feature type="transmembrane region" description="Helical" evidence="1">
    <location>
        <begin position="132"/>
        <end position="152"/>
    </location>
</feature>
<feature type="transmembrane region" description="Helical" evidence="1">
    <location>
        <begin position="229"/>
        <end position="249"/>
    </location>
</feature>
<feature type="transmembrane region" description="Helical" evidence="1">
    <location>
        <begin position="74"/>
        <end position="100"/>
    </location>
</feature>
<dbReference type="InParanoid" id="H1Z169"/>
<dbReference type="HOGENOM" id="CLU_055621_0_0_2"/>
<dbReference type="PANTHER" id="PTHR37308">
    <property type="entry name" value="INTEGRAL MEMBRANE PROTEIN"/>
    <property type="match status" value="1"/>
</dbReference>
<dbReference type="OrthoDB" id="313161at2157"/>